<dbReference type="GO" id="GO:0047355">
    <property type="term" value="F:CDP-glycerol glycerophosphotransferase activity"/>
    <property type="evidence" value="ECO:0007669"/>
    <property type="project" value="InterPro"/>
</dbReference>
<evidence type="ECO:0000256" key="1">
    <source>
        <dbReference type="ARBA" id="ARBA00038494"/>
    </source>
</evidence>
<dbReference type="STRING" id="76595.SAMN05660313_01230"/>
<dbReference type="SUPFAM" id="SSF53756">
    <property type="entry name" value="UDP-Glycosyltransferase/glycogen phosphorylase"/>
    <property type="match status" value="1"/>
</dbReference>
<comment type="similarity">
    <text evidence="1">Belongs to the glycosyltransferase 2 family. WaaE/KdtX subfamily.</text>
</comment>
<dbReference type="Gene3D" id="3.90.550.10">
    <property type="entry name" value="Spore Coat Polysaccharide Biosynthesis Protein SpsA, Chain A"/>
    <property type="match status" value="1"/>
</dbReference>
<dbReference type="Pfam" id="PF00535">
    <property type="entry name" value="Glycos_transf_2"/>
    <property type="match status" value="1"/>
</dbReference>
<dbReference type="InterPro" id="IPR001173">
    <property type="entry name" value="Glyco_trans_2-like"/>
</dbReference>
<dbReference type="CDD" id="cd02511">
    <property type="entry name" value="Beta4Glucosyltransferase"/>
    <property type="match status" value="1"/>
</dbReference>
<keyword evidence="3" id="KW-0808">Transferase</keyword>
<dbReference type="InterPro" id="IPR043148">
    <property type="entry name" value="TagF_C"/>
</dbReference>
<accession>A0A1K1N754</accession>
<evidence type="ECO:0000259" key="2">
    <source>
        <dbReference type="Pfam" id="PF00535"/>
    </source>
</evidence>
<dbReference type="EMBL" id="FPIY01000001">
    <property type="protein sequence ID" value="SFW31187.1"/>
    <property type="molecule type" value="Genomic_DNA"/>
</dbReference>
<dbReference type="Gene3D" id="3.40.50.12580">
    <property type="match status" value="1"/>
</dbReference>
<dbReference type="Pfam" id="PF04464">
    <property type="entry name" value="Glyphos_transf"/>
    <property type="match status" value="1"/>
</dbReference>
<dbReference type="OrthoDB" id="1522454at2"/>
<evidence type="ECO:0000313" key="3">
    <source>
        <dbReference type="EMBL" id="SFW31187.1"/>
    </source>
</evidence>
<organism evidence="3 4">
    <name type="scientific">Cellulophaga fucicola</name>
    <dbReference type="NCBI Taxonomy" id="76595"/>
    <lineage>
        <taxon>Bacteria</taxon>
        <taxon>Pseudomonadati</taxon>
        <taxon>Bacteroidota</taxon>
        <taxon>Flavobacteriia</taxon>
        <taxon>Flavobacteriales</taxon>
        <taxon>Flavobacteriaceae</taxon>
        <taxon>Cellulophaga</taxon>
    </lineage>
</organism>
<dbReference type="InterPro" id="IPR029044">
    <property type="entry name" value="Nucleotide-diphossugar_trans"/>
</dbReference>
<protein>
    <submittedName>
        <fullName evidence="3">Putative glycosyl/glycerophosphate transferases involved in teichoic acid biosynthesis TagF/TagB/EpsJ/RodC</fullName>
    </submittedName>
</protein>
<reference evidence="4" key="1">
    <citation type="submission" date="2016-11" db="EMBL/GenBank/DDBJ databases">
        <authorList>
            <person name="Varghese N."/>
            <person name="Submissions S."/>
        </authorList>
    </citation>
    <scope>NUCLEOTIDE SEQUENCE [LARGE SCALE GENOMIC DNA]</scope>
    <source>
        <strain evidence="4">DSM 24786</strain>
    </source>
</reference>
<dbReference type="SUPFAM" id="SSF53448">
    <property type="entry name" value="Nucleotide-diphospho-sugar transferases"/>
    <property type="match status" value="1"/>
</dbReference>
<dbReference type="InterPro" id="IPR007554">
    <property type="entry name" value="Glycerophosphate_synth"/>
</dbReference>
<dbReference type="PANTHER" id="PTHR43630:SF2">
    <property type="entry name" value="GLYCOSYLTRANSFERASE"/>
    <property type="match status" value="1"/>
</dbReference>
<dbReference type="Proteomes" id="UP000183257">
    <property type="component" value="Unassembled WGS sequence"/>
</dbReference>
<dbReference type="PANTHER" id="PTHR43630">
    <property type="entry name" value="POLY-BETA-1,6-N-ACETYL-D-GLUCOSAMINE SYNTHASE"/>
    <property type="match status" value="1"/>
</dbReference>
<proteinExistence type="inferred from homology"/>
<evidence type="ECO:0000313" key="4">
    <source>
        <dbReference type="Proteomes" id="UP000183257"/>
    </source>
</evidence>
<gene>
    <name evidence="3" type="ORF">SAMN05660313_01230</name>
</gene>
<keyword evidence="4" id="KW-1185">Reference proteome</keyword>
<sequence length="608" mass="71340">MKVILFCQNAYSFGILNPIKNLLIEKGDDFLWYIDSKLTQKFPYKTDNYTTRIVDLQLYKSDIIFSPGNEVPYYVQGVKVQIFHGLAGEKKGHFKIRHYFDLYLTQGPYFTKKFLEFKRKYKNFEVVETGWPKLDIYYSEKNKYGTEKSELLKSYNAKKIILYAPTFSPSLTSAPFLVNEIKSIAKNTNYLILIKFHDLMSKDLINIYKVISKENANVIFVEDNNIIKYLLLADLMVSDTSSVIYEFLLLNKPVITYKNINKTIYWDNSTNYNNLQEKIITNLENDPFSSQREYIQNEYHPYSDGKSAERMINAAKNFIHKNGVPAKRKLPIDRALKINSIFEKPIKNTYKGSKSEKLSALLITYNEIRNIDAVIENLKFADEIIIVDSYSTDGTVEAIKKHPKVSLIQRAFKNYSDQKAYALSLAQNKWVLFIDADERIPDDLQQEILKTINNKNTDVSAFFVYRTFMFNNKILRFCGWQNDKNYRLFNKEKVAFSTKRIVHETLEINGKSSILKNKLIHYAYFDYNIYKQKRVKYEQLKAQEDFVKNKKATPYHLYIKPIGKFLEHYIVKLGILDGKKGIIISYLYANATKERYKKLQQLHNGKQD</sequence>
<dbReference type="GO" id="GO:0016020">
    <property type="term" value="C:membrane"/>
    <property type="evidence" value="ECO:0007669"/>
    <property type="project" value="InterPro"/>
</dbReference>
<feature type="domain" description="Glycosyltransferase 2-like" evidence="2">
    <location>
        <begin position="359"/>
        <end position="477"/>
    </location>
</feature>
<dbReference type="RefSeq" id="WP_072302859.1">
    <property type="nucleotide sequence ID" value="NZ_FPIY01000001.1"/>
</dbReference>
<name>A0A1K1N754_9FLAO</name>
<dbReference type="AlphaFoldDB" id="A0A1K1N754"/>